<evidence type="ECO:0000256" key="9">
    <source>
        <dbReference type="PROSITE-ProRule" id="PRU00043"/>
    </source>
</evidence>
<feature type="domain" description="Cadherin" evidence="10">
    <location>
        <begin position="976"/>
        <end position="1087"/>
    </location>
</feature>
<dbReference type="Pfam" id="PF00028">
    <property type="entry name" value="Cadherin"/>
    <property type="match status" value="5"/>
</dbReference>
<dbReference type="PANTHER" id="PTHR24026">
    <property type="entry name" value="FAT ATYPICAL CADHERIN-RELATED"/>
    <property type="match status" value="1"/>
</dbReference>
<accession>A0A915ES51</accession>
<dbReference type="InterPro" id="IPR020894">
    <property type="entry name" value="Cadherin_CS"/>
</dbReference>
<feature type="domain" description="Cadherin" evidence="10">
    <location>
        <begin position="540"/>
        <end position="643"/>
    </location>
</feature>
<evidence type="ECO:0000256" key="1">
    <source>
        <dbReference type="ARBA" id="ARBA00004370"/>
    </source>
</evidence>
<dbReference type="GO" id="GO:0005509">
    <property type="term" value="F:calcium ion binding"/>
    <property type="evidence" value="ECO:0007669"/>
    <property type="project" value="UniProtKB-UniRule"/>
</dbReference>
<comment type="subcellular location">
    <subcellularLocation>
        <location evidence="1">Membrane</location>
    </subcellularLocation>
</comment>
<keyword evidence="11" id="KW-1185">Reference proteome</keyword>
<dbReference type="SMART" id="SM00112">
    <property type="entry name" value="CA"/>
    <property type="match status" value="10"/>
</dbReference>
<keyword evidence="7" id="KW-0472">Membrane</keyword>
<dbReference type="PROSITE" id="PS50268">
    <property type="entry name" value="CADHERIN_2"/>
    <property type="match status" value="9"/>
</dbReference>
<dbReference type="Proteomes" id="UP000887574">
    <property type="component" value="Unplaced"/>
</dbReference>
<dbReference type="PRINTS" id="PR00205">
    <property type="entry name" value="CADHERIN"/>
</dbReference>
<reference evidence="12" key="1">
    <citation type="submission" date="2022-11" db="UniProtKB">
        <authorList>
            <consortium name="WormBaseParasite"/>
        </authorList>
    </citation>
    <scope>IDENTIFICATION</scope>
</reference>
<evidence type="ECO:0000256" key="5">
    <source>
        <dbReference type="ARBA" id="ARBA00022889"/>
    </source>
</evidence>
<evidence type="ECO:0000313" key="11">
    <source>
        <dbReference type="Proteomes" id="UP000887574"/>
    </source>
</evidence>
<dbReference type="InterPro" id="IPR015919">
    <property type="entry name" value="Cadherin-like_sf"/>
</dbReference>
<keyword evidence="4 9" id="KW-0106">Calcium</keyword>
<evidence type="ECO:0000313" key="12">
    <source>
        <dbReference type="WBParaSite" id="jg986"/>
    </source>
</evidence>
<evidence type="ECO:0000256" key="4">
    <source>
        <dbReference type="ARBA" id="ARBA00022837"/>
    </source>
</evidence>
<feature type="domain" description="Cadherin" evidence="10">
    <location>
        <begin position="21"/>
        <end position="118"/>
    </location>
</feature>
<keyword evidence="6" id="KW-1133">Transmembrane helix</keyword>
<feature type="domain" description="Cadherin" evidence="10">
    <location>
        <begin position="1294"/>
        <end position="1488"/>
    </location>
</feature>
<dbReference type="GO" id="GO:0005886">
    <property type="term" value="C:plasma membrane"/>
    <property type="evidence" value="ECO:0007669"/>
    <property type="project" value="InterPro"/>
</dbReference>
<keyword evidence="3" id="KW-0677">Repeat</keyword>
<dbReference type="PANTHER" id="PTHR24026:SF136">
    <property type="entry name" value="PROTOCADHERIN-23"/>
    <property type="match status" value="1"/>
</dbReference>
<dbReference type="WBParaSite" id="jg986">
    <property type="protein sequence ID" value="jg986"/>
    <property type="gene ID" value="jg986"/>
</dbReference>
<keyword evidence="2" id="KW-0812">Transmembrane</keyword>
<evidence type="ECO:0000259" key="10">
    <source>
        <dbReference type="PROSITE" id="PS50268"/>
    </source>
</evidence>
<evidence type="ECO:0000256" key="8">
    <source>
        <dbReference type="ARBA" id="ARBA00023180"/>
    </source>
</evidence>
<feature type="domain" description="Cadherin" evidence="10">
    <location>
        <begin position="1088"/>
        <end position="1194"/>
    </location>
</feature>
<dbReference type="CDD" id="cd11304">
    <property type="entry name" value="Cadherin_repeat"/>
    <property type="match status" value="9"/>
</dbReference>
<sequence length="1524" mass="169940">MPPKFESNIGEAAPASMCHFSRSIYEFSTSEDVLPGISIGSVEIAEDTSHYDLTILYQEPMKQDTSHVHSDVVGQELDADHQDVILLNVQVESSETGCRNFTQIKVHIQDINDNRPVFNVDKVEVDIAEDFAIHEPFFAVQAIDKDKHENGRITYEYVDSEPACPLMVRPQTGQLVLAAHLDFEKSALQEVVLNVHDVNDNPPVFQQQLYNIEVPENAALMEQLLKVQAVDKDTGRNGKIHYKQTLDRETVTECSFLVIAVDAGKPALSANCSVHVRVTVTNDLQRDLGEVYLRRKLNISGDPSNKKSSYYRLTVIVEDQGVEPRSVVCQVTIRTDAPALSTSITVFNEPLDTTIRLDPANLVVGTEILKINARNVANWLLDKNEISQFFSIQNGSLAITKKIPDDSSVFRKHHQLSVQMVDAQGRPKYLVFTLKPPNSPASFSARSINTNNAPIVLKVDKNQRYGTKLLSLGNNSQQQANNSSAQEVYYKMVNYGNQHSLLANDQDTDVLNKSTVVVEFVNTQDSIKPTFRHVFAQWNVSEDAHIGYLVGQLELTAAPTNSTKLMIVGEGSSNTYFKVDQQSGDVYLQRQLDYNLAPLHLLVVELSHSTDQSVLTEGKPASSKPRCVVKVNVLDVNNNDPQFLSGPNCTLYKQSRFMPTLPIHYFVAVDDDSPEYTSIHYEIINGNQAQWFSLNSTTGALHMIASPEELNKETFPIKIRVRAWDNNPPQSENRFGKAKRHIRRYIDQHFSVLADPFYWTPNSNGLVYFVKGSNINSQFTFTMIKGTPMGAVVHNFKRLDFAEDVAFKLSPESENPFEIGQEDGILKTKERLNAAKYSFTLLVSGKQSKQDDYTSIIVHMLDNPASNGPKIVPSSCGNITVRENMAIHDLVRIFAVATERNQSDIFFKIEGGSGSQLFSIDNKSGLISCGELDRELRSEHLLVISASDNNTPKRVDVCTVMIVVMDENDNLPVFLPSTPSTVEISENNKVSSVLATIQATDADQGTNAKLIYKLSSDKSQMLDVNPQTGELIFARDLPFTEREWKITIVAEDSGNSRVLNAEKSIRIVDKRKQSQHPAKEEFTVPQFLSHQYLAVVVEGQPRGQFVAQLETSLDTRRSASLVYSIVAGNQDAAFEVDQFGRLVTAQELDAEIQSLYSLTVTATNSRVADAVWSQVSRTEVQVRVLNLNDNPPSFPPLRAVMMQETVPVGSLLTTIKANDVDKDSLLEYSLLNTALAQHFEVGRFTGSIHLKQPLDYDFQTKYLLTIQVFDGTNLAQTNLTLELIDVNDNTPVFEMDFTQLEISISTPPNTTITVLEARDIDSGDNGRVTYQLLNANSLFGALKLLQKLPKVGRHLLEVKSSDHGKPALSSIATVRLNVLPDNQLDQPLFKQKTYRFMVSEDFPSHLFFGQVTLLNASIPNCGFVVIGNSSSGISERKVELQWELRERVGVFYKCTTSTAGDMEDDKVFASVATVVVQVADANDNAPVFEQKQQDELKLVIGENMKKGTVLTRLHFTIKVYTLND</sequence>
<evidence type="ECO:0000256" key="3">
    <source>
        <dbReference type="ARBA" id="ARBA00022737"/>
    </source>
</evidence>
<feature type="domain" description="Cadherin" evidence="10">
    <location>
        <begin position="119"/>
        <end position="205"/>
    </location>
</feature>
<dbReference type="GO" id="GO:0007156">
    <property type="term" value="P:homophilic cell adhesion via plasma membrane adhesion molecules"/>
    <property type="evidence" value="ECO:0007669"/>
    <property type="project" value="InterPro"/>
</dbReference>
<name>A0A915ES51_9BILA</name>
<evidence type="ECO:0000256" key="2">
    <source>
        <dbReference type="ARBA" id="ARBA00022692"/>
    </source>
</evidence>
<feature type="domain" description="Cadherin" evidence="10">
    <location>
        <begin position="206"/>
        <end position="361"/>
    </location>
</feature>
<proteinExistence type="predicted"/>
<dbReference type="Gene3D" id="2.60.40.60">
    <property type="entry name" value="Cadherins"/>
    <property type="match status" value="12"/>
</dbReference>
<evidence type="ECO:0000256" key="6">
    <source>
        <dbReference type="ARBA" id="ARBA00022989"/>
    </source>
</evidence>
<organism evidence="11 12">
    <name type="scientific">Ditylenchus dipsaci</name>
    <dbReference type="NCBI Taxonomy" id="166011"/>
    <lineage>
        <taxon>Eukaryota</taxon>
        <taxon>Metazoa</taxon>
        <taxon>Ecdysozoa</taxon>
        <taxon>Nematoda</taxon>
        <taxon>Chromadorea</taxon>
        <taxon>Rhabditida</taxon>
        <taxon>Tylenchina</taxon>
        <taxon>Tylenchomorpha</taxon>
        <taxon>Sphaerularioidea</taxon>
        <taxon>Anguinidae</taxon>
        <taxon>Anguininae</taxon>
        <taxon>Ditylenchus</taxon>
    </lineage>
</organism>
<keyword evidence="8" id="KW-0325">Glycoprotein</keyword>
<dbReference type="PROSITE" id="PS00232">
    <property type="entry name" value="CADHERIN_1"/>
    <property type="match status" value="4"/>
</dbReference>
<dbReference type="SUPFAM" id="SSF49313">
    <property type="entry name" value="Cadherin-like"/>
    <property type="match status" value="10"/>
</dbReference>
<feature type="domain" description="Cadherin" evidence="10">
    <location>
        <begin position="1194"/>
        <end position="1293"/>
    </location>
</feature>
<keyword evidence="5" id="KW-0130">Cell adhesion</keyword>
<evidence type="ECO:0000256" key="7">
    <source>
        <dbReference type="ARBA" id="ARBA00023136"/>
    </source>
</evidence>
<protein>
    <submittedName>
        <fullName evidence="12">Cadherin domain-containing protein</fullName>
    </submittedName>
</protein>
<feature type="domain" description="Cadherin" evidence="10">
    <location>
        <begin position="879"/>
        <end position="974"/>
    </location>
</feature>
<dbReference type="InterPro" id="IPR002126">
    <property type="entry name" value="Cadherin-like_dom"/>
</dbReference>